<protein>
    <submittedName>
        <fullName evidence="1">Uncharacterized protein</fullName>
    </submittedName>
</protein>
<evidence type="ECO:0000313" key="2">
    <source>
        <dbReference type="Proteomes" id="UP000887159"/>
    </source>
</evidence>
<accession>A0A8X6RI43</accession>
<sequence length="75" mass="8769">MRPDRQYQVETHEIHHGKGLDCTPVVSLNSEHTASESMFLPVSNPVIRENTLWMVRGLQTLFPFQQPHERWLTTI</sequence>
<dbReference type="Proteomes" id="UP000887159">
    <property type="component" value="Unassembled WGS sequence"/>
</dbReference>
<dbReference type="AlphaFoldDB" id="A0A8X6RI43"/>
<organism evidence="1 2">
    <name type="scientific">Trichonephila clavipes</name>
    <name type="common">Golden silk orbweaver</name>
    <name type="synonym">Nephila clavipes</name>
    <dbReference type="NCBI Taxonomy" id="2585209"/>
    <lineage>
        <taxon>Eukaryota</taxon>
        <taxon>Metazoa</taxon>
        <taxon>Ecdysozoa</taxon>
        <taxon>Arthropoda</taxon>
        <taxon>Chelicerata</taxon>
        <taxon>Arachnida</taxon>
        <taxon>Araneae</taxon>
        <taxon>Araneomorphae</taxon>
        <taxon>Entelegynae</taxon>
        <taxon>Araneoidea</taxon>
        <taxon>Nephilidae</taxon>
        <taxon>Trichonephila</taxon>
    </lineage>
</organism>
<comment type="caution">
    <text evidence="1">The sequence shown here is derived from an EMBL/GenBank/DDBJ whole genome shotgun (WGS) entry which is preliminary data.</text>
</comment>
<proteinExistence type="predicted"/>
<keyword evidence="2" id="KW-1185">Reference proteome</keyword>
<name>A0A8X6RI43_TRICX</name>
<gene>
    <name evidence="1" type="ORF">TNCV_915231</name>
</gene>
<dbReference type="EMBL" id="BMAU01021170">
    <property type="protein sequence ID" value="GFX92974.1"/>
    <property type="molecule type" value="Genomic_DNA"/>
</dbReference>
<evidence type="ECO:0000313" key="1">
    <source>
        <dbReference type="EMBL" id="GFX92974.1"/>
    </source>
</evidence>
<reference evidence="1" key="1">
    <citation type="submission" date="2020-08" db="EMBL/GenBank/DDBJ databases">
        <title>Multicomponent nature underlies the extraordinary mechanical properties of spider dragline silk.</title>
        <authorList>
            <person name="Kono N."/>
            <person name="Nakamura H."/>
            <person name="Mori M."/>
            <person name="Yoshida Y."/>
            <person name="Ohtoshi R."/>
            <person name="Malay A.D."/>
            <person name="Moran D.A.P."/>
            <person name="Tomita M."/>
            <person name="Numata K."/>
            <person name="Arakawa K."/>
        </authorList>
    </citation>
    <scope>NUCLEOTIDE SEQUENCE</scope>
</reference>